<evidence type="ECO:0000313" key="3">
    <source>
        <dbReference type="Proteomes" id="UP001318860"/>
    </source>
</evidence>
<keyword evidence="3" id="KW-1185">Reference proteome</keyword>
<evidence type="ECO:0008006" key="4">
    <source>
        <dbReference type="Google" id="ProtNLM"/>
    </source>
</evidence>
<comment type="caution">
    <text evidence="2">The sequence shown here is derived from an EMBL/GenBank/DDBJ whole genome shotgun (WGS) entry which is preliminary data.</text>
</comment>
<feature type="compositionally biased region" description="Basic and acidic residues" evidence="1">
    <location>
        <begin position="520"/>
        <end position="534"/>
    </location>
</feature>
<dbReference type="EMBL" id="JABTTQ020003506">
    <property type="protein sequence ID" value="KAK6115820.1"/>
    <property type="molecule type" value="Genomic_DNA"/>
</dbReference>
<name>A0ABR0U013_REHGL</name>
<evidence type="ECO:0000256" key="1">
    <source>
        <dbReference type="SAM" id="MobiDB-lite"/>
    </source>
</evidence>
<feature type="region of interest" description="Disordered" evidence="1">
    <location>
        <begin position="428"/>
        <end position="450"/>
    </location>
</feature>
<gene>
    <name evidence="2" type="ORF">DH2020_008089</name>
</gene>
<reference evidence="2 3" key="1">
    <citation type="journal article" date="2021" name="Comput. Struct. Biotechnol. J.">
        <title>De novo genome assembly of the potent medicinal plant Rehmannia glutinosa using nanopore technology.</title>
        <authorList>
            <person name="Ma L."/>
            <person name="Dong C."/>
            <person name="Song C."/>
            <person name="Wang X."/>
            <person name="Zheng X."/>
            <person name="Niu Y."/>
            <person name="Chen S."/>
            <person name="Feng W."/>
        </authorList>
    </citation>
    <scope>NUCLEOTIDE SEQUENCE [LARGE SCALE GENOMIC DNA]</scope>
    <source>
        <strain evidence="2">DH-2019</strain>
    </source>
</reference>
<feature type="compositionally biased region" description="Basic and acidic residues" evidence="1">
    <location>
        <begin position="587"/>
        <end position="597"/>
    </location>
</feature>
<evidence type="ECO:0000313" key="2">
    <source>
        <dbReference type="EMBL" id="KAK6115820.1"/>
    </source>
</evidence>
<accession>A0ABR0U013</accession>
<feature type="compositionally biased region" description="Basic and acidic residues" evidence="1">
    <location>
        <begin position="493"/>
        <end position="503"/>
    </location>
</feature>
<feature type="region of interest" description="Disordered" evidence="1">
    <location>
        <begin position="378"/>
        <end position="400"/>
    </location>
</feature>
<feature type="region of interest" description="Disordered" evidence="1">
    <location>
        <begin position="465"/>
        <end position="600"/>
    </location>
</feature>
<sequence length="1000" mass="113741">MAAKSDFAQKLLNDLRVRKERMAAAQNSSRQSTQTSRGEEEDLDQAEKLILKLFIQDGFKIHVITLRIANMGTYGSQFVHGNTGQTSKGARQINAIQSAGSRTGKTSRSNGSSRSINIQESSNQIVLYGNGQNSRQVRDLSMAIAFAFENSGNLSNIGASTTNPLFPTVSNIHITEVSKGVQKLNQILRACSNGFSFDRNSIQVGKDLLKGAIDLEESLRVLVNLQEASQYANVAQKKSHLKLLEEDEDEDDDNAKIADQWKLDRPRFSFDKPISNTKVVPHKNSTGYVQDLSLSMQVKQNNNSSSLQSTQEKKRRISNVIAQLMGLEELPHNEDSILKKNDLKEKQGKVSSKNTNNSILTSNTQPIRDSRLQLKTENLRETRDGSSKMVNSERNQPRKDLKIVPGPELATIKINNQQSHTIAANQVNEHQISEDSQRKQNPTVDKQSKVIERESKMLVLNTELQQKVQNSKTPKTEDKTHNRIRYQLSANSLEKRNADKDLPRNQQKPQDQRVLLQDQVLKRPEHSEDKRRTEQNVQQFQKQNLMAKNPAHKVESIVPSKSKKNTAINSHKLSRDKSVPGNGRSMKPTEKVPMKDPPKRRHQDVVPIIDISQQTAVNKENIKKEDQIQLDKEKESRNPVLTKEKPIEVLATQKTAIPRKVQKGEIPQKIDVLMSRRNAAANNHLTKSIKQPANMLKDLKQQMHNKKRICKRIEEQSDNNASEMTTEPVKQKDKLQNEDDNSDILNSSVSGERQIQNTQTQNDNIDAIALNSEKLSDYLQTVEQPHAQELKQCDQTIEDHEESTKLYNLSQHEDKQCPASEKHEQLTEPEKNLKEIVIKSHTFLSTAEALFKLNIPLSFLHAGEQDYEVAENKLVLNCAYEVMKRKAMRNEIMYHPYTKTTKIRSLDDLIKQLCKDLEMLKFYGGNGSDECDVAASLYEMLNKDINDKDPDVNSMWDFEWSNMMSLFTEKDDVVRDIERYMLNALLDEITDDLLLLTVSV</sequence>
<feature type="compositionally biased region" description="Polar residues" evidence="1">
    <location>
        <begin position="535"/>
        <end position="546"/>
    </location>
</feature>
<protein>
    <recommendedName>
        <fullName evidence="4">DUF3741 domain-containing protein</fullName>
    </recommendedName>
</protein>
<dbReference type="Proteomes" id="UP001318860">
    <property type="component" value="Unassembled WGS sequence"/>
</dbReference>
<feature type="region of interest" description="Disordered" evidence="1">
    <location>
        <begin position="714"/>
        <end position="761"/>
    </location>
</feature>
<feature type="region of interest" description="Disordered" evidence="1">
    <location>
        <begin position="18"/>
        <end position="41"/>
    </location>
</feature>
<dbReference type="PANTHER" id="PTHR34282">
    <property type="entry name" value="OS01G0228800 PROTEIN-RELATED"/>
    <property type="match status" value="1"/>
</dbReference>
<feature type="compositionally biased region" description="Polar residues" evidence="1">
    <location>
        <begin position="743"/>
        <end position="753"/>
    </location>
</feature>
<organism evidence="2 3">
    <name type="scientific">Rehmannia glutinosa</name>
    <name type="common">Chinese foxglove</name>
    <dbReference type="NCBI Taxonomy" id="99300"/>
    <lineage>
        <taxon>Eukaryota</taxon>
        <taxon>Viridiplantae</taxon>
        <taxon>Streptophyta</taxon>
        <taxon>Embryophyta</taxon>
        <taxon>Tracheophyta</taxon>
        <taxon>Spermatophyta</taxon>
        <taxon>Magnoliopsida</taxon>
        <taxon>eudicotyledons</taxon>
        <taxon>Gunneridae</taxon>
        <taxon>Pentapetalae</taxon>
        <taxon>asterids</taxon>
        <taxon>lamiids</taxon>
        <taxon>Lamiales</taxon>
        <taxon>Orobanchaceae</taxon>
        <taxon>Rehmannieae</taxon>
        <taxon>Rehmannia</taxon>
    </lineage>
</organism>
<dbReference type="PANTHER" id="PTHR34282:SF1">
    <property type="entry name" value="DUF3741 DOMAIN-CONTAINING PROTEIN"/>
    <property type="match status" value="1"/>
</dbReference>
<proteinExistence type="predicted"/>